<dbReference type="PROSITE" id="PS50030">
    <property type="entry name" value="UBA"/>
    <property type="match status" value="1"/>
</dbReference>
<accession>A0A177AXG5</accession>
<evidence type="ECO:0000313" key="3">
    <source>
        <dbReference type="EMBL" id="OAF66192.1"/>
    </source>
</evidence>
<feature type="region of interest" description="Disordered" evidence="1">
    <location>
        <begin position="283"/>
        <end position="305"/>
    </location>
</feature>
<protein>
    <recommendedName>
        <fullName evidence="2">UBA domain-containing protein</fullName>
    </recommendedName>
</protein>
<dbReference type="EMBL" id="LWCA01001008">
    <property type="protein sequence ID" value="OAF66192.1"/>
    <property type="molecule type" value="Genomic_DNA"/>
</dbReference>
<evidence type="ECO:0000313" key="4">
    <source>
        <dbReference type="Proteomes" id="UP000078046"/>
    </source>
</evidence>
<dbReference type="Proteomes" id="UP000078046">
    <property type="component" value="Unassembled WGS sequence"/>
</dbReference>
<dbReference type="AlphaFoldDB" id="A0A177AXG5"/>
<dbReference type="InterPro" id="IPR009060">
    <property type="entry name" value="UBA-like_sf"/>
</dbReference>
<keyword evidence="4" id="KW-1185">Reference proteome</keyword>
<evidence type="ECO:0000256" key="1">
    <source>
        <dbReference type="SAM" id="MobiDB-lite"/>
    </source>
</evidence>
<gene>
    <name evidence="3" type="ORF">A3Q56_06083</name>
</gene>
<reference evidence="3 4" key="1">
    <citation type="submission" date="2016-04" db="EMBL/GenBank/DDBJ databases">
        <title>The genome of Intoshia linei affirms orthonectids as highly simplified spiralians.</title>
        <authorList>
            <person name="Mikhailov K.V."/>
            <person name="Slusarev G.S."/>
            <person name="Nikitin M.A."/>
            <person name="Logacheva M.D."/>
            <person name="Penin A."/>
            <person name="Aleoshin V."/>
            <person name="Panchin Y.V."/>
        </authorList>
    </citation>
    <scope>NUCLEOTIDE SEQUENCE [LARGE SCALE GENOMIC DNA]</scope>
    <source>
        <strain evidence="3">Intl2013</strain>
        <tissue evidence="3">Whole animal</tissue>
    </source>
</reference>
<organism evidence="3 4">
    <name type="scientific">Intoshia linei</name>
    <dbReference type="NCBI Taxonomy" id="1819745"/>
    <lineage>
        <taxon>Eukaryota</taxon>
        <taxon>Metazoa</taxon>
        <taxon>Spiralia</taxon>
        <taxon>Lophotrochozoa</taxon>
        <taxon>Mesozoa</taxon>
        <taxon>Orthonectida</taxon>
        <taxon>Rhopaluridae</taxon>
        <taxon>Intoshia</taxon>
    </lineage>
</organism>
<name>A0A177AXG5_9BILA</name>
<comment type="caution">
    <text evidence="3">The sequence shown here is derived from an EMBL/GenBank/DDBJ whole genome shotgun (WGS) entry which is preliminary data.</text>
</comment>
<evidence type="ECO:0000259" key="2">
    <source>
        <dbReference type="PROSITE" id="PS50030"/>
    </source>
</evidence>
<dbReference type="InterPro" id="IPR015940">
    <property type="entry name" value="UBA"/>
</dbReference>
<dbReference type="SUPFAM" id="SSF46934">
    <property type="entry name" value="UBA-like"/>
    <property type="match status" value="1"/>
</dbReference>
<dbReference type="Gene3D" id="1.10.8.10">
    <property type="entry name" value="DNA helicase RuvA subunit, C-terminal domain"/>
    <property type="match status" value="1"/>
</dbReference>
<feature type="domain" description="UBA" evidence="2">
    <location>
        <begin position="232"/>
        <end position="282"/>
    </location>
</feature>
<sequence>MLKVILNVMPPGRNIIYINTPNDEHYDILCLKVDINREILQDPTCKNCVVSSISLLGEYLDDEKKIKDLELESYCYFDVFIKKIVGNVYSDSSTHLIVDAIKTMYISIEALPWPFDKMLFSFMYNEDFVLKILNDIKYDVPPPLLAKFLNFASFTAMIKDNSYAKYINLYPGFYECMILVINAMKDISGSIKLFVNVPRILSNPLHIQTIEMGSKVTHQYLSYILNSMDAVKNDEKFSQVFENNRNKVNQLVELGASRTNAIHTLISTNYNLERARSILFPLNGETRINPPPQGGSEDLMEDEAD</sequence>
<proteinExistence type="predicted"/>